<keyword evidence="2" id="KW-0378">Hydrolase</keyword>
<dbReference type="InterPro" id="IPR021671">
    <property type="entry name" value="PD(D/E)XK_Endonuc"/>
</dbReference>
<feature type="domain" description="PD(D/E)XK endonuclease" evidence="1">
    <location>
        <begin position="5"/>
        <end position="140"/>
    </location>
</feature>
<organism evidence="2 3">
    <name type="scientific">Arcicella gelida</name>
    <dbReference type="NCBI Taxonomy" id="2984195"/>
    <lineage>
        <taxon>Bacteria</taxon>
        <taxon>Pseudomonadati</taxon>
        <taxon>Bacteroidota</taxon>
        <taxon>Cytophagia</taxon>
        <taxon>Cytophagales</taxon>
        <taxon>Flectobacillaceae</taxon>
        <taxon>Arcicella</taxon>
    </lineage>
</organism>
<evidence type="ECO:0000313" key="3">
    <source>
        <dbReference type="Proteomes" id="UP001303899"/>
    </source>
</evidence>
<proteinExistence type="predicted"/>
<keyword evidence="3" id="KW-1185">Reference proteome</keyword>
<sequence>MINTDTKLKGDIAEQAVVLQALKKSWSVLKPIGDRLPYDLVFEIDGRFVKIQVKSAWFDTKRQNYVVDTRRTKTNRREMLREKYSESDFDFAIIYLEEIQIFYIIPVGVFIRYSSEIHLVESEKRQRKPKSADYREAWHLLNPISVNQQRIADNDF</sequence>
<dbReference type="RefSeq" id="WP_323328186.1">
    <property type="nucleotide sequence ID" value="NZ_JAYGIL010000009.1"/>
</dbReference>
<evidence type="ECO:0000259" key="1">
    <source>
        <dbReference type="Pfam" id="PF11645"/>
    </source>
</evidence>
<dbReference type="GO" id="GO:0004519">
    <property type="term" value="F:endonuclease activity"/>
    <property type="evidence" value="ECO:0007669"/>
    <property type="project" value="UniProtKB-KW"/>
</dbReference>
<name>A0ABU5S3G7_9BACT</name>
<evidence type="ECO:0000313" key="2">
    <source>
        <dbReference type="EMBL" id="MEA5403045.1"/>
    </source>
</evidence>
<keyword evidence="2" id="KW-0255">Endonuclease</keyword>
<dbReference type="Gene3D" id="3.40.1350.10">
    <property type="match status" value="1"/>
</dbReference>
<gene>
    <name evidence="2" type="ORF">VB776_08975</name>
</gene>
<reference evidence="2 3" key="1">
    <citation type="submission" date="2023-12" db="EMBL/GenBank/DDBJ databases">
        <title>Novel species of the genus Arcicella isolated from rivers.</title>
        <authorList>
            <person name="Lu H."/>
        </authorList>
    </citation>
    <scope>NUCLEOTIDE SEQUENCE [LARGE SCALE GENOMIC DNA]</scope>
    <source>
        <strain evidence="2 3">DC2W</strain>
    </source>
</reference>
<dbReference type="EMBL" id="JAYGIL010000009">
    <property type="protein sequence ID" value="MEA5403045.1"/>
    <property type="molecule type" value="Genomic_DNA"/>
</dbReference>
<protein>
    <submittedName>
        <fullName evidence="2">Group I intron-associated PD-(D/E)XK endonuclease</fullName>
    </submittedName>
</protein>
<keyword evidence="2" id="KW-0540">Nuclease</keyword>
<dbReference type="Pfam" id="PF11645">
    <property type="entry name" value="PDDEXK_5"/>
    <property type="match status" value="1"/>
</dbReference>
<accession>A0ABU5S3G7</accession>
<dbReference type="Proteomes" id="UP001303899">
    <property type="component" value="Unassembled WGS sequence"/>
</dbReference>
<dbReference type="InterPro" id="IPR011856">
    <property type="entry name" value="tRNA_endonuc-like_dom_sf"/>
</dbReference>
<comment type="caution">
    <text evidence="2">The sequence shown here is derived from an EMBL/GenBank/DDBJ whole genome shotgun (WGS) entry which is preliminary data.</text>
</comment>